<proteinExistence type="predicted"/>
<dbReference type="RefSeq" id="WP_092690746.1">
    <property type="nucleotide sequence ID" value="NZ_FOGU01000003.1"/>
</dbReference>
<accession>A0A1H9SSV2</accession>
<dbReference type="Proteomes" id="UP000198885">
    <property type="component" value="Unassembled WGS sequence"/>
</dbReference>
<sequence>MKDTTIEPVRHTPNAPARRDCLRCKAPFDSSGFGERICRRCKLSSTWRTSPQRGAVGAPGRRR</sequence>
<dbReference type="EMBL" id="FOGU01000003">
    <property type="protein sequence ID" value="SER87483.1"/>
    <property type="molecule type" value="Genomic_DNA"/>
</dbReference>
<reference evidence="1 2" key="1">
    <citation type="submission" date="2016-10" db="EMBL/GenBank/DDBJ databases">
        <authorList>
            <person name="de Groot N.N."/>
        </authorList>
    </citation>
    <scope>NUCLEOTIDE SEQUENCE [LARGE SCALE GENOMIC DNA]</scope>
    <source>
        <strain evidence="1 2">DSM 23042</strain>
    </source>
</reference>
<dbReference type="AlphaFoldDB" id="A0A1H9SSV2"/>
<organism evidence="1 2">
    <name type="scientific">Tranquillimonas rosea</name>
    <dbReference type="NCBI Taxonomy" id="641238"/>
    <lineage>
        <taxon>Bacteria</taxon>
        <taxon>Pseudomonadati</taxon>
        <taxon>Pseudomonadota</taxon>
        <taxon>Alphaproteobacteria</taxon>
        <taxon>Rhodobacterales</taxon>
        <taxon>Roseobacteraceae</taxon>
        <taxon>Tranquillimonas</taxon>
    </lineage>
</organism>
<dbReference type="OrthoDB" id="7361228at2"/>
<gene>
    <name evidence="1" type="ORF">SAMN04490244_103352</name>
</gene>
<evidence type="ECO:0000313" key="2">
    <source>
        <dbReference type="Proteomes" id="UP000198885"/>
    </source>
</evidence>
<evidence type="ECO:0000313" key="1">
    <source>
        <dbReference type="EMBL" id="SER87483.1"/>
    </source>
</evidence>
<keyword evidence="2" id="KW-1185">Reference proteome</keyword>
<name>A0A1H9SSV2_9RHOB</name>
<protein>
    <submittedName>
        <fullName evidence="1">Uncharacterized protein</fullName>
    </submittedName>
</protein>